<evidence type="ECO:0000256" key="5">
    <source>
        <dbReference type="ARBA" id="ARBA00038515"/>
    </source>
</evidence>
<dbReference type="InterPro" id="IPR050581">
    <property type="entry name" value="CRR_secretory_protein"/>
</dbReference>
<evidence type="ECO:0000256" key="1">
    <source>
        <dbReference type="ARBA" id="ARBA00004613"/>
    </source>
</evidence>
<keyword evidence="2" id="KW-0964">Secreted</keyword>
<evidence type="ECO:0000256" key="2">
    <source>
        <dbReference type="ARBA" id="ARBA00022525"/>
    </source>
</evidence>
<name>A0A833RDQ1_9POAL</name>
<feature type="chain" id="PRO_5032895217" evidence="6">
    <location>
        <begin position="20"/>
        <end position="252"/>
    </location>
</feature>
<dbReference type="GO" id="GO:0005576">
    <property type="term" value="C:extracellular region"/>
    <property type="evidence" value="ECO:0007669"/>
    <property type="project" value="UniProtKB-SubCell"/>
</dbReference>
<sequence length="252" mass="28201">MTLLQPLVILIIVVSVVKSEFLVDTCDMKNSYTTNSKYQANLRQLQSSLVSSIIPSGFSNYTVGNNSEQVFGLAFCRGDVSAEGCQTCLRSTINEVSTRCPYGKEEIIWFDQCFLRYSNTNFFSIRGRVLYGYCNLNEVVNPPQYNTILAQLMNTLITQAVNHSNQMFAAGFTNVASPSNKLYGLVHCTQDLSRDDCYLCLQEFVKAIPDYCYGKFGGRLLGTSCGIRYESYKFYNNTAVPNEGNSGKSILF</sequence>
<dbReference type="Proteomes" id="UP000623129">
    <property type="component" value="Unassembled WGS sequence"/>
</dbReference>
<comment type="caution">
    <text evidence="8">The sequence shown here is derived from an EMBL/GenBank/DDBJ whole genome shotgun (WGS) entry which is preliminary data.</text>
</comment>
<organism evidence="8 9">
    <name type="scientific">Carex littledalei</name>
    <dbReference type="NCBI Taxonomy" id="544730"/>
    <lineage>
        <taxon>Eukaryota</taxon>
        <taxon>Viridiplantae</taxon>
        <taxon>Streptophyta</taxon>
        <taxon>Embryophyta</taxon>
        <taxon>Tracheophyta</taxon>
        <taxon>Spermatophyta</taxon>
        <taxon>Magnoliopsida</taxon>
        <taxon>Liliopsida</taxon>
        <taxon>Poales</taxon>
        <taxon>Cyperaceae</taxon>
        <taxon>Cyperoideae</taxon>
        <taxon>Cariceae</taxon>
        <taxon>Carex</taxon>
        <taxon>Carex subgen. Euthyceras</taxon>
    </lineage>
</organism>
<dbReference type="InterPro" id="IPR038408">
    <property type="entry name" value="GNK2_sf"/>
</dbReference>
<dbReference type="PANTHER" id="PTHR32411">
    <property type="entry name" value="CYSTEINE-RICH REPEAT SECRETORY PROTEIN 38-RELATED"/>
    <property type="match status" value="1"/>
</dbReference>
<comment type="similarity">
    <text evidence="5">Belongs to the cysteine-rich repeat secretory protein family.</text>
</comment>
<dbReference type="EMBL" id="SWLB01000004">
    <property type="protein sequence ID" value="KAF3339377.1"/>
    <property type="molecule type" value="Genomic_DNA"/>
</dbReference>
<accession>A0A833RDQ1</accession>
<dbReference type="FunFam" id="3.30.430.20:FF:000002">
    <property type="entry name" value="Cysteine-rich receptor-like protein kinase 10"/>
    <property type="match status" value="1"/>
</dbReference>
<evidence type="ECO:0000259" key="7">
    <source>
        <dbReference type="PROSITE" id="PS51473"/>
    </source>
</evidence>
<dbReference type="AlphaFoldDB" id="A0A833RDQ1"/>
<dbReference type="Gene3D" id="3.30.430.20">
    <property type="entry name" value="Gnk2 domain, C-X8-C-X2-C motif"/>
    <property type="match status" value="2"/>
</dbReference>
<keyword evidence="9" id="KW-1185">Reference proteome</keyword>
<keyword evidence="4" id="KW-0677">Repeat</keyword>
<evidence type="ECO:0000256" key="4">
    <source>
        <dbReference type="ARBA" id="ARBA00022737"/>
    </source>
</evidence>
<feature type="signal peptide" evidence="6">
    <location>
        <begin position="1"/>
        <end position="19"/>
    </location>
</feature>
<evidence type="ECO:0000256" key="3">
    <source>
        <dbReference type="ARBA" id="ARBA00022729"/>
    </source>
</evidence>
<comment type="subcellular location">
    <subcellularLocation>
        <location evidence="1">Secreted</location>
    </subcellularLocation>
</comment>
<feature type="domain" description="Gnk2-homologous" evidence="7">
    <location>
        <begin position="127"/>
        <end position="234"/>
    </location>
</feature>
<feature type="domain" description="Gnk2-homologous" evidence="7">
    <location>
        <begin position="19"/>
        <end position="122"/>
    </location>
</feature>
<dbReference type="InterPro" id="IPR002902">
    <property type="entry name" value="GNK2"/>
</dbReference>
<dbReference type="Pfam" id="PF01657">
    <property type="entry name" value="Stress-antifung"/>
    <property type="match status" value="2"/>
</dbReference>
<reference evidence="8" key="1">
    <citation type="submission" date="2020-01" db="EMBL/GenBank/DDBJ databases">
        <title>Genome sequence of Kobresia littledalei, the first chromosome-level genome in the family Cyperaceae.</title>
        <authorList>
            <person name="Qu G."/>
        </authorList>
    </citation>
    <scope>NUCLEOTIDE SEQUENCE</scope>
    <source>
        <strain evidence="8">C.B.Clarke</strain>
        <tissue evidence="8">Leaf</tissue>
    </source>
</reference>
<evidence type="ECO:0000313" key="8">
    <source>
        <dbReference type="EMBL" id="KAF3339377.1"/>
    </source>
</evidence>
<gene>
    <name evidence="8" type="ORF">FCM35_KLT16848</name>
</gene>
<dbReference type="CDD" id="cd23509">
    <property type="entry name" value="Gnk2-like"/>
    <property type="match status" value="2"/>
</dbReference>
<dbReference type="PANTHER" id="PTHR32411:SF43">
    <property type="entry name" value="CYSTEINE-RICH REPEAT SECRETORY PROTEIN 38"/>
    <property type="match status" value="1"/>
</dbReference>
<protein>
    <submittedName>
        <fullName evidence="8">Cysteine-rich repeat secretory protein 38-like protein</fullName>
    </submittedName>
</protein>
<keyword evidence="3 6" id="KW-0732">Signal</keyword>
<dbReference type="PROSITE" id="PS51473">
    <property type="entry name" value="GNK2"/>
    <property type="match status" value="2"/>
</dbReference>
<proteinExistence type="inferred from homology"/>
<evidence type="ECO:0000313" key="9">
    <source>
        <dbReference type="Proteomes" id="UP000623129"/>
    </source>
</evidence>
<evidence type="ECO:0000256" key="6">
    <source>
        <dbReference type="SAM" id="SignalP"/>
    </source>
</evidence>
<dbReference type="OrthoDB" id="629478at2759"/>